<dbReference type="InterPro" id="IPR023198">
    <property type="entry name" value="PGP-like_dom2"/>
</dbReference>
<reference evidence="3 4" key="1">
    <citation type="submission" date="2018-08" db="EMBL/GenBank/DDBJ databases">
        <title>A genome reference for cultivated species of the human gut microbiota.</title>
        <authorList>
            <person name="Zou Y."/>
            <person name="Xue W."/>
            <person name="Luo G."/>
        </authorList>
    </citation>
    <scope>NUCLEOTIDE SEQUENCE [LARGE SCALE GENOMIC DNA]</scope>
    <source>
        <strain evidence="2 4">AM23-23</strain>
        <strain evidence="1 3">TF10-3AC</strain>
    </source>
</reference>
<evidence type="ECO:0000313" key="4">
    <source>
        <dbReference type="Proteomes" id="UP000283485"/>
    </source>
</evidence>
<dbReference type="PANTHER" id="PTHR18901:SF38">
    <property type="entry name" value="PSEUDOURIDINE-5'-PHOSPHATASE"/>
    <property type="match status" value="1"/>
</dbReference>
<protein>
    <submittedName>
        <fullName evidence="1">HAD family hydrolase</fullName>
    </submittedName>
</protein>
<dbReference type="InterPro" id="IPR006439">
    <property type="entry name" value="HAD-SF_hydro_IA"/>
</dbReference>
<dbReference type="SFLD" id="SFLDG01129">
    <property type="entry name" value="C1.5:_HAD__Beta-PGM__Phosphata"/>
    <property type="match status" value="1"/>
</dbReference>
<dbReference type="RefSeq" id="WP_117672841.1">
    <property type="nucleotide sequence ID" value="NZ_CABOGR010000015.1"/>
</dbReference>
<keyword evidence="3" id="KW-1185">Reference proteome</keyword>
<dbReference type="PANTHER" id="PTHR18901">
    <property type="entry name" value="2-DEOXYGLUCOSE-6-PHOSPHATE PHOSPHATASE 2"/>
    <property type="match status" value="1"/>
</dbReference>
<dbReference type="Gene3D" id="3.40.50.1000">
    <property type="entry name" value="HAD superfamily/HAD-like"/>
    <property type="match status" value="1"/>
</dbReference>
<accession>A0A3E4N1E7</accession>
<dbReference type="EMBL" id="QSQT01000015">
    <property type="protein sequence ID" value="RGK55789.1"/>
    <property type="molecule type" value="Genomic_DNA"/>
</dbReference>
<evidence type="ECO:0000313" key="2">
    <source>
        <dbReference type="EMBL" id="RHF89991.1"/>
    </source>
</evidence>
<dbReference type="Pfam" id="PF13419">
    <property type="entry name" value="HAD_2"/>
    <property type="match status" value="1"/>
</dbReference>
<dbReference type="InterPro" id="IPR036412">
    <property type="entry name" value="HAD-like_sf"/>
</dbReference>
<gene>
    <name evidence="2" type="ORF">DW653_09840</name>
    <name evidence="1" type="ORF">DXD04_09305</name>
</gene>
<dbReference type="InterPro" id="IPR041492">
    <property type="entry name" value="HAD_2"/>
</dbReference>
<dbReference type="SFLD" id="SFLDG01135">
    <property type="entry name" value="C1.5.6:_HAD__Beta-PGM__Phospha"/>
    <property type="match status" value="1"/>
</dbReference>
<sequence length="215" mass="24461">MDKTKCVAALFDFDGVVMDTESQYSIFWNEVGKKYHPEYEEFGKIIKGQTLRQIYDRYFQGMEHEQAEITEGLNRFETEMRYEYVPGVAEFMQSLRAHGVKIAIVTSSNEKKMANVYAAHPELKDMVDRILTAEMFQKSKPDPDCFLLGAKVFETLPANCVVFEDSFHGIQAGNAAGMPVVGLSTTNPAEAIQNQCDRVIPDFTCFTYEEMMNLL</sequence>
<dbReference type="GO" id="GO:0016787">
    <property type="term" value="F:hydrolase activity"/>
    <property type="evidence" value="ECO:0007669"/>
    <property type="project" value="UniProtKB-KW"/>
</dbReference>
<dbReference type="Proteomes" id="UP000260862">
    <property type="component" value="Unassembled WGS sequence"/>
</dbReference>
<dbReference type="CDD" id="cd07505">
    <property type="entry name" value="HAD_BPGM-like"/>
    <property type="match status" value="1"/>
</dbReference>
<proteinExistence type="predicted"/>
<dbReference type="SUPFAM" id="SSF56784">
    <property type="entry name" value="HAD-like"/>
    <property type="match status" value="1"/>
</dbReference>
<dbReference type="SFLD" id="SFLDS00003">
    <property type="entry name" value="Haloacid_Dehalogenase"/>
    <property type="match status" value="1"/>
</dbReference>
<dbReference type="NCBIfam" id="TIGR01509">
    <property type="entry name" value="HAD-SF-IA-v3"/>
    <property type="match status" value="1"/>
</dbReference>
<dbReference type="EMBL" id="QRHQ01000017">
    <property type="protein sequence ID" value="RHF89991.1"/>
    <property type="molecule type" value="Genomic_DNA"/>
</dbReference>
<name>A0A3E4N1E7_9BACT</name>
<dbReference type="AlphaFoldDB" id="A0A3E4N1E7"/>
<comment type="caution">
    <text evidence="1">The sequence shown here is derived from an EMBL/GenBank/DDBJ whole genome shotgun (WGS) entry which is preliminary data.</text>
</comment>
<keyword evidence="1" id="KW-0378">Hydrolase</keyword>
<evidence type="ECO:0000313" key="1">
    <source>
        <dbReference type="EMBL" id="RGK55789.1"/>
    </source>
</evidence>
<dbReference type="Gene3D" id="1.10.150.240">
    <property type="entry name" value="Putative phosphatase, domain 2"/>
    <property type="match status" value="1"/>
</dbReference>
<evidence type="ECO:0000313" key="3">
    <source>
        <dbReference type="Proteomes" id="UP000260862"/>
    </source>
</evidence>
<dbReference type="InterPro" id="IPR023214">
    <property type="entry name" value="HAD_sf"/>
</dbReference>
<organism evidence="1 3">
    <name type="scientific">Phocaeicola plebeius</name>
    <dbReference type="NCBI Taxonomy" id="310297"/>
    <lineage>
        <taxon>Bacteria</taxon>
        <taxon>Pseudomonadati</taxon>
        <taxon>Bacteroidota</taxon>
        <taxon>Bacteroidia</taxon>
        <taxon>Bacteroidales</taxon>
        <taxon>Bacteroidaceae</taxon>
        <taxon>Phocaeicola</taxon>
    </lineage>
</organism>
<dbReference type="Proteomes" id="UP000283485">
    <property type="component" value="Unassembled WGS sequence"/>
</dbReference>